<keyword evidence="1" id="KW-0863">Zinc-finger</keyword>
<keyword evidence="1" id="KW-0479">Metal-binding</keyword>
<dbReference type="PROSITE" id="PS50158">
    <property type="entry name" value="ZF_CCHC"/>
    <property type="match status" value="1"/>
</dbReference>
<dbReference type="InterPro" id="IPR001878">
    <property type="entry name" value="Znf_CCHC"/>
</dbReference>
<keyword evidence="1" id="KW-0862">Zinc</keyword>
<feature type="compositionally biased region" description="Basic and acidic residues" evidence="2">
    <location>
        <begin position="27"/>
        <end position="36"/>
    </location>
</feature>
<evidence type="ECO:0000313" key="4">
    <source>
        <dbReference type="EMBL" id="MCD7451158.1"/>
    </source>
</evidence>
<dbReference type="SUPFAM" id="SSF57756">
    <property type="entry name" value="Retrovirus zinc finger-like domains"/>
    <property type="match status" value="1"/>
</dbReference>
<dbReference type="EMBL" id="JACEIK010000153">
    <property type="protein sequence ID" value="MCD7451158.1"/>
    <property type="molecule type" value="Genomic_DNA"/>
</dbReference>
<evidence type="ECO:0000313" key="5">
    <source>
        <dbReference type="Proteomes" id="UP000823775"/>
    </source>
</evidence>
<feature type="region of interest" description="Disordered" evidence="2">
    <location>
        <begin position="102"/>
        <end position="131"/>
    </location>
</feature>
<dbReference type="Proteomes" id="UP000823775">
    <property type="component" value="Unassembled WGS sequence"/>
</dbReference>
<evidence type="ECO:0000256" key="1">
    <source>
        <dbReference type="PROSITE-ProRule" id="PRU00047"/>
    </source>
</evidence>
<feature type="domain" description="CCHC-type" evidence="3">
    <location>
        <begin position="78"/>
        <end position="93"/>
    </location>
</feature>
<keyword evidence="5" id="KW-1185">Reference proteome</keyword>
<sequence>MANREEEEDAFLGDNQGNEPQKKSKSSRRDKSRGRDPSVAPVSEGLTHEETEGDRNRSSQFRKDYEERKKGVNHRDGCYLCGDSSHMYQNCPKLGRLGAMTSTDKQSAHAFPPAMAQTSGQKEQGGGASREKDKALGLFNHMTLFNHMALAAISA</sequence>
<feature type="compositionally biased region" description="Acidic residues" evidence="2">
    <location>
        <begin position="1"/>
        <end position="11"/>
    </location>
</feature>
<evidence type="ECO:0000259" key="3">
    <source>
        <dbReference type="PROSITE" id="PS50158"/>
    </source>
</evidence>
<evidence type="ECO:0000256" key="2">
    <source>
        <dbReference type="SAM" id="MobiDB-lite"/>
    </source>
</evidence>
<proteinExistence type="predicted"/>
<feature type="compositionally biased region" description="Basic and acidic residues" evidence="2">
    <location>
        <begin position="46"/>
        <end position="76"/>
    </location>
</feature>
<reference evidence="4 5" key="1">
    <citation type="journal article" date="2021" name="BMC Genomics">
        <title>Datura genome reveals duplications of psychoactive alkaloid biosynthetic genes and high mutation rate following tissue culture.</title>
        <authorList>
            <person name="Rajewski A."/>
            <person name="Carter-House D."/>
            <person name="Stajich J."/>
            <person name="Litt A."/>
        </authorList>
    </citation>
    <scope>NUCLEOTIDE SEQUENCE [LARGE SCALE GENOMIC DNA]</scope>
    <source>
        <strain evidence="4">AR-01</strain>
    </source>
</reference>
<protein>
    <recommendedName>
        <fullName evidence="3">CCHC-type domain-containing protein</fullName>
    </recommendedName>
</protein>
<accession>A0ABS8RWI7</accession>
<dbReference type="InterPro" id="IPR036875">
    <property type="entry name" value="Znf_CCHC_sf"/>
</dbReference>
<organism evidence="4 5">
    <name type="scientific">Datura stramonium</name>
    <name type="common">Jimsonweed</name>
    <name type="synonym">Common thornapple</name>
    <dbReference type="NCBI Taxonomy" id="4076"/>
    <lineage>
        <taxon>Eukaryota</taxon>
        <taxon>Viridiplantae</taxon>
        <taxon>Streptophyta</taxon>
        <taxon>Embryophyta</taxon>
        <taxon>Tracheophyta</taxon>
        <taxon>Spermatophyta</taxon>
        <taxon>Magnoliopsida</taxon>
        <taxon>eudicotyledons</taxon>
        <taxon>Gunneridae</taxon>
        <taxon>Pentapetalae</taxon>
        <taxon>asterids</taxon>
        <taxon>lamiids</taxon>
        <taxon>Solanales</taxon>
        <taxon>Solanaceae</taxon>
        <taxon>Solanoideae</taxon>
        <taxon>Datureae</taxon>
        <taxon>Datura</taxon>
    </lineage>
</organism>
<name>A0ABS8RWI7_DATST</name>
<feature type="region of interest" description="Disordered" evidence="2">
    <location>
        <begin position="1"/>
        <end position="76"/>
    </location>
</feature>
<gene>
    <name evidence="4" type="ORF">HAX54_009783</name>
</gene>
<comment type="caution">
    <text evidence="4">The sequence shown here is derived from an EMBL/GenBank/DDBJ whole genome shotgun (WGS) entry which is preliminary data.</text>
</comment>